<dbReference type="Proteomes" id="UP001057402">
    <property type="component" value="Chromosome 8"/>
</dbReference>
<proteinExistence type="predicted"/>
<evidence type="ECO:0000313" key="2">
    <source>
        <dbReference type="Proteomes" id="UP001057402"/>
    </source>
</evidence>
<gene>
    <name evidence="1" type="ORF">MLD38_028664</name>
</gene>
<dbReference type="EMBL" id="CM042887">
    <property type="protein sequence ID" value="KAI4330370.1"/>
    <property type="molecule type" value="Genomic_DNA"/>
</dbReference>
<keyword evidence="2" id="KW-1185">Reference proteome</keyword>
<evidence type="ECO:0000313" key="1">
    <source>
        <dbReference type="EMBL" id="KAI4330370.1"/>
    </source>
</evidence>
<name>A0ACB9N1F7_9MYRT</name>
<reference evidence="2" key="1">
    <citation type="journal article" date="2023" name="Front. Plant Sci.">
        <title>Chromosomal-level genome assembly of Melastoma candidum provides insights into trichome evolution.</title>
        <authorList>
            <person name="Zhong Y."/>
            <person name="Wu W."/>
            <person name="Sun C."/>
            <person name="Zou P."/>
            <person name="Liu Y."/>
            <person name="Dai S."/>
            <person name="Zhou R."/>
        </authorList>
    </citation>
    <scope>NUCLEOTIDE SEQUENCE [LARGE SCALE GENOMIC DNA]</scope>
</reference>
<protein>
    <submittedName>
        <fullName evidence="1">Uncharacterized protein</fullName>
    </submittedName>
</protein>
<comment type="caution">
    <text evidence="1">The sequence shown here is derived from an EMBL/GenBank/DDBJ whole genome shotgun (WGS) entry which is preliminary data.</text>
</comment>
<sequence length="259" mass="29096">MFGCQSGSFTVTVTLALNNAGVGVVEVLNGSNYNKWKDELLYALGFVNLDLALRVDRPAPLTEASTPMEMEYFSKWEHSNYMSLLAMRRSISEHLLSGLPETTTARELLTALGERYLVLDMAESSVLLKKLTSMYYDNVGGVRDYILKMISLQSKLKSLEIPLPDKFIILHALNSLPPNFSQIKTAFISQNESWTVNDLISKCVVEEEKLKREKTESAFLVSSSRPSFVKGKKHSKRFHPSASKNKGFKRHGHDQNEGS</sequence>
<accession>A0ACB9N1F7</accession>
<organism evidence="1 2">
    <name type="scientific">Melastoma candidum</name>
    <dbReference type="NCBI Taxonomy" id="119954"/>
    <lineage>
        <taxon>Eukaryota</taxon>
        <taxon>Viridiplantae</taxon>
        <taxon>Streptophyta</taxon>
        <taxon>Embryophyta</taxon>
        <taxon>Tracheophyta</taxon>
        <taxon>Spermatophyta</taxon>
        <taxon>Magnoliopsida</taxon>
        <taxon>eudicotyledons</taxon>
        <taxon>Gunneridae</taxon>
        <taxon>Pentapetalae</taxon>
        <taxon>rosids</taxon>
        <taxon>malvids</taxon>
        <taxon>Myrtales</taxon>
        <taxon>Melastomataceae</taxon>
        <taxon>Melastomatoideae</taxon>
        <taxon>Melastomateae</taxon>
        <taxon>Melastoma</taxon>
    </lineage>
</organism>